<evidence type="ECO:0000313" key="4">
    <source>
        <dbReference type="EMBL" id="CEG22380.1"/>
    </source>
</evidence>
<dbReference type="AlphaFoldDB" id="A0A098EKJ6"/>
<keyword evidence="3" id="KW-0547">Nucleotide-binding</keyword>
<evidence type="ECO:0000313" key="5">
    <source>
        <dbReference type="Proteomes" id="UP000043699"/>
    </source>
</evidence>
<dbReference type="Proteomes" id="UP000043699">
    <property type="component" value="Unassembled WGS sequence"/>
</dbReference>
<dbReference type="HAMAP" id="MF_01539">
    <property type="entry name" value="TmcAL"/>
    <property type="match status" value="1"/>
</dbReference>
<dbReference type="GO" id="GO:0016879">
    <property type="term" value="F:ligase activity, forming carbon-nitrogen bonds"/>
    <property type="evidence" value="ECO:0007669"/>
    <property type="project" value="UniProtKB-UniRule"/>
</dbReference>
<dbReference type="NCBIfam" id="NF010191">
    <property type="entry name" value="PRK13670.1"/>
    <property type="match status" value="1"/>
</dbReference>
<name>A0A098EKJ6_9BACL</name>
<dbReference type="InterPro" id="IPR008513">
    <property type="entry name" value="tRNA(Met)_cyd_acetate_ligase"/>
</dbReference>
<comment type="catalytic activity">
    <reaction evidence="3">
        <text>cytidine(34) in elongator tRNA(Met) + acetate + ATP = N(4)-acetylcytidine(34) in elongator tRNA(Met) + AMP + diphosphate</text>
        <dbReference type="Rhea" id="RHEA:58144"/>
        <dbReference type="Rhea" id="RHEA-COMP:10693"/>
        <dbReference type="Rhea" id="RHEA-COMP:10694"/>
        <dbReference type="ChEBI" id="CHEBI:30089"/>
        <dbReference type="ChEBI" id="CHEBI:30616"/>
        <dbReference type="ChEBI" id="CHEBI:33019"/>
        <dbReference type="ChEBI" id="CHEBI:74900"/>
        <dbReference type="ChEBI" id="CHEBI:82748"/>
        <dbReference type="ChEBI" id="CHEBI:456215"/>
    </reaction>
</comment>
<proteinExistence type="inferred from homology"/>
<dbReference type="GO" id="GO:0005737">
    <property type="term" value="C:cytoplasm"/>
    <property type="evidence" value="ECO:0007669"/>
    <property type="project" value="UniProtKB-SubCell"/>
</dbReference>
<dbReference type="RefSeq" id="WP_052651083.1">
    <property type="nucleotide sequence ID" value="NZ_CCXS01000001.1"/>
</dbReference>
<comment type="subcellular location">
    <subcellularLocation>
        <location evidence="3">Cytoplasm</location>
    </subcellularLocation>
</comment>
<reference evidence="4 5" key="1">
    <citation type="submission" date="2014-09" db="EMBL/GenBank/DDBJ databases">
        <authorList>
            <person name="Urmite Genomes Urmite Genomes"/>
        </authorList>
    </citation>
    <scope>NUCLEOTIDE SEQUENCE [LARGE SCALE GENOMIC DNA]</scope>
    <source>
        <strain evidence="4 5">ES2</strain>
    </source>
</reference>
<comment type="similarity">
    <text evidence="3">Belongs to the TmcAL family.</text>
</comment>
<dbReference type="GO" id="GO:0000049">
    <property type="term" value="F:tRNA binding"/>
    <property type="evidence" value="ECO:0007669"/>
    <property type="project" value="UniProtKB-KW"/>
</dbReference>
<keyword evidence="3" id="KW-0820">tRNA-binding</keyword>
<evidence type="ECO:0000256" key="2">
    <source>
        <dbReference type="ARBA" id="ARBA00022694"/>
    </source>
</evidence>
<organism evidence="4 5">
    <name type="scientific">Planococcus massiliensis</name>
    <dbReference type="NCBI Taxonomy" id="1499687"/>
    <lineage>
        <taxon>Bacteria</taxon>
        <taxon>Bacillati</taxon>
        <taxon>Bacillota</taxon>
        <taxon>Bacilli</taxon>
        <taxon>Bacillales</taxon>
        <taxon>Caryophanaceae</taxon>
        <taxon>Planococcus</taxon>
    </lineage>
</organism>
<keyword evidence="4" id="KW-0548">Nucleotidyltransferase</keyword>
<accession>A0A098EKJ6</accession>
<keyword evidence="3" id="KW-0963">Cytoplasm</keyword>
<gene>
    <name evidence="4" type="primary">nadD_1</name>
    <name evidence="3" type="synonym">tmcAL</name>
    <name evidence="4" type="ORF">BN1080_01306</name>
</gene>
<evidence type="ECO:0000256" key="3">
    <source>
        <dbReference type="HAMAP-Rule" id="MF_01539"/>
    </source>
</evidence>
<dbReference type="PANTHER" id="PTHR37825:SF1">
    <property type="entry name" value="TRNA(MET) CYTIDINE ACETATE LIGASE"/>
    <property type="match status" value="1"/>
</dbReference>
<keyword evidence="2 3" id="KW-0819">tRNA processing</keyword>
<dbReference type="EC" id="6.3.4.-" evidence="3"/>
<dbReference type="Pfam" id="PF05636">
    <property type="entry name" value="HIGH_NTase1"/>
    <property type="match status" value="1"/>
</dbReference>
<keyword evidence="3" id="KW-0694">RNA-binding</keyword>
<evidence type="ECO:0000256" key="1">
    <source>
        <dbReference type="ARBA" id="ARBA00022598"/>
    </source>
</evidence>
<sequence length="404" mass="45531">MKATGIIVEYNPFHNGHLYHAEQARKKSGADVVIAVMSGQFLQRGEPAFADKWTRCEMALQNGVDVVIELPYVYATGQASDFAKGAIHLLEAIGSESFCFGSEQGAIEPFLNSYALLTAHRAEYERLIHEAIQTGISYPKALNNAYKALTGSDAGFADLSQPNNILGYHYIEAAKNNRFAIRPLTIQRIAANYHDPVNKDLTIASATGIRKAFFEEGSLEELSRFMPAASIHSLVSFHELHGRFGSWELFYPKLRTIILRERPESLKRFAEVTEGIENLIFEAAKKEAYFEPFIARIKSKRFTRTRVQRMLTHIYTGFTWEQLRSFEKPAYLRLLGMTETGRHYLHAQKKNIELPLVSRAADLNDAMGGLDIHASYMYLSGMGISDLQKEYSTPPFYLASKPAK</sequence>
<protein>
    <recommendedName>
        <fullName evidence="3">tRNA(Met) cytidine acetate ligase</fullName>
        <ecNumber evidence="3">6.3.4.-</ecNumber>
    </recommendedName>
</protein>
<dbReference type="InterPro" id="IPR014729">
    <property type="entry name" value="Rossmann-like_a/b/a_fold"/>
</dbReference>
<keyword evidence="3" id="KW-0067">ATP-binding</keyword>
<dbReference type="Gene3D" id="3.40.50.620">
    <property type="entry name" value="HUPs"/>
    <property type="match status" value="1"/>
</dbReference>
<dbReference type="GO" id="GO:0005524">
    <property type="term" value="F:ATP binding"/>
    <property type="evidence" value="ECO:0007669"/>
    <property type="project" value="UniProtKB-KW"/>
</dbReference>
<keyword evidence="4" id="KW-0808">Transferase</keyword>
<comment type="function">
    <text evidence="3">Catalyzes the formation of N(4)-acetylcytidine (ac(4)C) at the wobble position of elongator tRNA(Met), using acetate and ATP as substrates. First activates an acetate ion to form acetyladenylate (Ac-AMP) and then transfers the acetyl group to tRNA to form ac(4)C34.</text>
</comment>
<feature type="binding site" evidence="3">
    <location>
        <position position="101"/>
    </location>
    <ligand>
        <name>ATP</name>
        <dbReference type="ChEBI" id="CHEBI:30616"/>
    </ligand>
</feature>
<dbReference type="GO" id="GO:0006400">
    <property type="term" value="P:tRNA modification"/>
    <property type="evidence" value="ECO:0007669"/>
    <property type="project" value="UniProtKB-UniRule"/>
</dbReference>
<dbReference type="STRING" id="1499687.BN1080_01306"/>
<feature type="binding site" evidence="3">
    <location>
        <begin position="188"/>
        <end position="189"/>
    </location>
    <ligand>
        <name>ATP</name>
        <dbReference type="ChEBI" id="CHEBI:30616"/>
    </ligand>
</feature>
<feature type="binding site" evidence="3">
    <location>
        <begin position="7"/>
        <end position="20"/>
    </location>
    <ligand>
        <name>ATP</name>
        <dbReference type="ChEBI" id="CHEBI:30616"/>
    </ligand>
</feature>
<dbReference type="OrthoDB" id="9769796at2"/>
<dbReference type="PANTHER" id="PTHR37825">
    <property type="entry name" value="TRNA(MET) CYTIDINE ACETATE LIGASE"/>
    <property type="match status" value="1"/>
</dbReference>
<dbReference type="EMBL" id="CCXS01000001">
    <property type="protein sequence ID" value="CEG22380.1"/>
    <property type="molecule type" value="Genomic_DNA"/>
</dbReference>
<dbReference type="SUPFAM" id="SSF52374">
    <property type="entry name" value="Nucleotidylyl transferase"/>
    <property type="match status" value="1"/>
</dbReference>
<keyword evidence="1 3" id="KW-0436">Ligase</keyword>
<feature type="binding site" evidence="3">
    <location>
        <position position="163"/>
    </location>
    <ligand>
        <name>ATP</name>
        <dbReference type="ChEBI" id="CHEBI:30616"/>
    </ligand>
</feature>
<keyword evidence="5" id="KW-1185">Reference proteome</keyword>
<dbReference type="GO" id="GO:0016779">
    <property type="term" value="F:nucleotidyltransferase activity"/>
    <property type="evidence" value="ECO:0007669"/>
    <property type="project" value="UniProtKB-KW"/>
</dbReference>